<feature type="transmembrane region" description="Helical" evidence="2">
    <location>
        <begin position="58"/>
        <end position="77"/>
    </location>
</feature>
<accession>A0ABV7H7Y8</accession>
<name>A0ABV7H7Y8_9BURK</name>
<feature type="region of interest" description="Disordered" evidence="1">
    <location>
        <begin position="118"/>
        <end position="139"/>
    </location>
</feature>
<keyword evidence="2" id="KW-0812">Transmembrane</keyword>
<protein>
    <submittedName>
        <fullName evidence="3">Uncharacterized protein</fullName>
    </submittedName>
</protein>
<dbReference type="RefSeq" id="WP_377304624.1">
    <property type="nucleotide sequence ID" value="NZ_CP180191.1"/>
</dbReference>
<dbReference type="EMBL" id="JBHRTI010000007">
    <property type="protein sequence ID" value="MFC3148555.1"/>
    <property type="molecule type" value="Genomic_DNA"/>
</dbReference>
<evidence type="ECO:0000313" key="3">
    <source>
        <dbReference type="EMBL" id="MFC3148555.1"/>
    </source>
</evidence>
<feature type="transmembrane region" description="Helical" evidence="2">
    <location>
        <begin position="6"/>
        <end position="23"/>
    </location>
</feature>
<evidence type="ECO:0000313" key="4">
    <source>
        <dbReference type="Proteomes" id="UP001595556"/>
    </source>
</evidence>
<comment type="caution">
    <text evidence="3">The sequence shown here is derived from an EMBL/GenBank/DDBJ whole genome shotgun (WGS) entry which is preliminary data.</text>
</comment>
<reference evidence="4" key="1">
    <citation type="journal article" date="2019" name="Int. J. Syst. Evol. Microbiol.">
        <title>The Global Catalogue of Microorganisms (GCM) 10K type strain sequencing project: providing services to taxonomists for standard genome sequencing and annotation.</title>
        <authorList>
            <consortium name="The Broad Institute Genomics Platform"/>
            <consortium name="The Broad Institute Genome Sequencing Center for Infectious Disease"/>
            <person name="Wu L."/>
            <person name="Ma J."/>
        </authorList>
    </citation>
    <scope>NUCLEOTIDE SEQUENCE [LARGE SCALE GENOMIC DNA]</scope>
    <source>
        <strain evidence="4">KCTC 52168</strain>
    </source>
</reference>
<keyword evidence="2" id="KW-1133">Transmembrane helix</keyword>
<organism evidence="3 4">
    <name type="scientific">Piscinibacterium candidicorallinum</name>
    <dbReference type="NCBI Taxonomy" id="1793872"/>
    <lineage>
        <taxon>Bacteria</taxon>
        <taxon>Pseudomonadati</taxon>
        <taxon>Pseudomonadota</taxon>
        <taxon>Betaproteobacteria</taxon>
        <taxon>Burkholderiales</taxon>
        <taxon>Piscinibacterium</taxon>
    </lineage>
</organism>
<evidence type="ECO:0000256" key="2">
    <source>
        <dbReference type="SAM" id="Phobius"/>
    </source>
</evidence>
<feature type="compositionally biased region" description="Pro residues" evidence="1">
    <location>
        <begin position="130"/>
        <end position="139"/>
    </location>
</feature>
<evidence type="ECO:0000256" key="1">
    <source>
        <dbReference type="SAM" id="MobiDB-lite"/>
    </source>
</evidence>
<keyword evidence="2" id="KW-0472">Membrane</keyword>
<dbReference type="Proteomes" id="UP001595556">
    <property type="component" value="Unassembled WGS sequence"/>
</dbReference>
<feature type="transmembrane region" description="Helical" evidence="2">
    <location>
        <begin position="83"/>
        <end position="103"/>
    </location>
</feature>
<proteinExistence type="predicted"/>
<keyword evidence="4" id="KW-1185">Reference proteome</keyword>
<feature type="compositionally biased region" description="Low complexity" evidence="1">
    <location>
        <begin position="118"/>
        <end position="129"/>
    </location>
</feature>
<gene>
    <name evidence="3" type="ORF">ACFOEN_13065</name>
</gene>
<sequence length="139" mass="14959">MDKHIVVPVALFFSFVWVIKMIIDARMRYLYLRGGSPQTIAALVAGEERMRRLGMLRWGVLLTTLAVAFVIIDRVGVDASSPMTWGLIFGALGLGNLGAYLLVRREDALIHALLPSPSASPASAATEPAPSAPFQPPSA</sequence>